<proteinExistence type="predicted"/>
<protein>
    <submittedName>
        <fullName evidence="1">Uncharacterized protein</fullName>
    </submittedName>
</protein>
<organism evidence="1 2">
    <name type="scientific">Austropuccinia psidii MF-1</name>
    <dbReference type="NCBI Taxonomy" id="1389203"/>
    <lineage>
        <taxon>Eukaryota</taxon>
        <taxon>Fungi</taxon>
        <taxon>Dikarya</taxon>
        <taxon>Basidiomycota</taxon>
        <taxon>Pucciniomycotina</taxon>
        <taxon>Pucciniomycetes</taxon>
        <taxon>Pucciniales</taxon>
        <taxon>Sphaerophragmiaceae</taxon>
        <taxon>Austropuccinia</taxon>
    </lineage>
</organism>
<name>A0A9Q3Q0V2_9BASI</name>
<evidence type="ECO:0000313" key="2">
    <source>
        <dbReference type="Proteomes" id="UP000765509"/>
    </source>
</evidence>
<sequence>MGDSIRESSDAYPDQIEESLEEYQQETKIEIQEINLEEGLPSDTEKNLCKHTQDGQTFLVTPTKGMAHIHGKATKMTFCIENS</sequence>
<gene>
    <name evidence="1" type="ORF">O181_120761</name>
</gene>
<dbReference type="Proteomes" id="UP000765509">
    <property type="component" value="Unassembled WGS sequence"/>
</dbReference>
<reference evidence="1" key="1">
    <citation type="submission" date="2021-03" db="EMBL/GenBank/DDBJ databases">
        <title>Draft genome sequence of rust myrtle Austropuccinia psidii MF-1, a brazilian biotype.</title>
        <authorList>
            <person name="Quecine M.C."/>
            <person name="Pachon D.M.R."/>
            <person name="Bonatelli M.L."/>
            <person name="Correr F.H."/>
            <person name="Franceschini L.M."/>
            <person name="Leite T.F."/>
            <person name="Margarido G.R.A."/>
            <person name="Almeida C.A."/>
            <person name="Ferrarezi J.A."/>
            <person name="Labate C.A."/>
        </authorList>
    </citation>
    <scope>NUCLEOTIDE SEQUENCE</scope>
    <source>
        <strain evidence="1">MF-1</strain>
    </source>
</reference>
<comment type="caution">
    <text evidence="1">The sequence shown here is derived from an EMBL/GenBank/DDBJ whole genome shotgun (WGS) entry which is preliminary data.</text>
</comment>
<evidence type="ECO:0000313" key="1">
    <source>
        <dbReference type="EMBL" id="MBW0581046.1"/>
    </source>
</evidence>
<accession>A0A9Q3Q0V2</accession>
<keyword evidence="2" id="KW-1185">Reference proteome</keyword>
<dbReference type="AlphaFoldDB" id="A0A9Q3Q0V2"/>
<dbReference type="EMBL" id="AVOT02108995">
    <property type="protein sequence ID" value="MBW0581046.1"/>
    <property type="molecule type" value="Genomic_DNA"/>
</dbReference>